<dbReference type="GO" id="GO:0010181">
    <property type="term" value="F:FMN binding"/>
    <property type="evidence" value="ECO:0007669"/>
    <property type="project" value="InterPro"/>
</dbReference>
<dbReference type="PANTHER" id="PTHR43567:SF1">
    <property type="entry name" value="FLAVOREDOXIN"/>
    <property type="match status" value="1"/>
</dbReference>
<dbReference type="OrthoDB" id="9792436at2"/>
<comment type="cofactor">
    <cofactor evidence="1">
        <name>FMN</name>
        <dbReference type="ChEBI" id="CHEBI:58210"/>
    </cofactor>
</comment>
<evidence type="ECO:0000313" key="6">
    <source>
        <dbReference type="Proteomes" id="UP000265691"/>
    </source>
</evidence>
<dbReference type="SMART" id="SM00903">
    <property type="entry name" value="Flavin_Reduct"/>
    <property type="match status" value="1"/>
</dbReference>
<dbReference type="SUPFAM" id="SSF50475">
    <property type="entry name" value="FMN-binding split barrel"/>
    <property type="match status" value="1"/>
</dbReference>
<dbReference type="Pfam" id="PF01613">
    <property type="entry name" value="Flavin_Reduct"/>
    <property type="match status" value="1"/>
</dbReference>
<dbReference type="InterPro" id="IPR002563">
    <property type="entry name" value="Flavin_Rdtase-like_dom"/>
</dbReference>
<dbReference type="GO" id="GO:0016646">
    <property type="term" value="F:oxidoreductase activity, acting on the CH-NH group of donors, NAD or NADP as acceptor"/>
    <property type="evidence" value="ECO:0007669"/>
    <property type="project" value="UniProtKB-ARBA"/>
</dbReference>
<name>A0A3A1Y766_9GAMM</name>
<dbReference type="PANTHER" id="PTHR43567">
    <property type="entry name" value="FLAVOREDOXIN-RELATED-RELATED"/>
    <property type="match status" value="1"/>
</dbReference>
<dbReference type="AlphaFoldDB" id="A0A3A1Y766"/>
<evidence type="ECO:0000256" key="2">
    <source>
        <dbReference type="ARBA" id="ARBA00022630"/>
    </source>
</evidence>
<sequence length="192" mass="21108">MAILSIDPDRAARLLNIGPLVIVSTTYQGITNAMPLAWICPMGYNPATISLVMNRGAYTRVLVEKSGHFMVQIPVADQLDTIISLGTQSLADNPNKLAESGLELFTVEEARGLPMMQGAVAWLLCSLIPDQYLNEHSNMLIARVEQAWVAEEVFDNGYWDLDNCPPEKSPLHYVAGGKFYTVGKKIEVANLD</sequence>
<evidence type="ECO:0000256" key="1">
    <source>
        <dbReference type="ARBA" id="ARBA00001917"/>
    </source>
</evidence>
<proteinExistence type="inferred from homology"/>
<dbReference type="Gene3D" id="2.30.110.10">
    <property type="entry name" value="Electron Transport, Fmn-binding Protein, Chain A"/>
    <property type="match status" value="1"/>
</dbReference>
<organism evidence="5 6">
    <name type="scientific">Psittacicella hinzii</name>
    <dbReference type="NCBI Taxonomy" id="2028575"/>
    <lineage>
        <taxon>Bacteria</taxon>
        <taxon>Pseudomonadati</taxon>
        <taxon>Pseudomonadota</taxon>
        <taxon>Gammaproteobacteria</taxon>
        <taxon>Pasteurellales</taxon>
        <taxon>Psittacicellaceae</taxon>
        <taxon>Psittacicella</taxon>
    </lineage>
</organism>
<dbReference type="InterPro" id="IPR052174">
    <property type="entry name" value="Flavoredoxin"/>
</dbReference>
<protein>
    <recommendedName>
        <fullName evidence="4">Flavin reductase like domain-containing protein</fullName>
    </recommendedName>
</protein>
<feature type="domain" description="Flavin reductase like" evidence="4">
    <location>
        <begin position="13"/>
        <end position="160"/>
    </location>
</feature>
<keyword evidence="6" id="KW-1185">Reference proteome</keyword>
<evidence type="ECO:0000256" key="3">
    <source>
        <dbReference type="ARBA" id="ARBA00038054"/>
    </source>
</evidence>
<gene>
    <name evidence="5" type="ORF">CKF54_05870</name>
</gene>
<dbReference type="Proteomes" id="UP000265691">
    <property type="component" value="Unassembled WGS sequence"/>
</dbReference>
<reference evidence="5 6" key="1">
    <citation type="submission" date="2017-08" db="EMBL/GenBank/DDBJ databases">
        <title>Reclassification of Bisgaard taxon 37 and 44.</title>
        <authorList>
            <person name="Christensen H."/>
        </authorList>
    </citation>
    <scope>NUCLEOTIDE SEQUENCE [LARGE SCALE GENOMIC DNA]</scope>
    <source>
        <strain evidence="5 6">B96_3</strain>
    </source>
</reference>
<dbReference type="InterPro" id="IPR012349">
    <property type="entry name" value="Split_barrel_FMN-bd"/>
</dbReference>
<evidence type="ECO:0000259" key="4">
    <source>
        <dbReference type="SMART" id="SM00903"/>
    </source>
</evidence>
<dbReference type="RefSeq" id="WP_119525436.1">
    <property type="nucleotide sequence ID" value="NZ_NRHC01000073.1"/>
</dbReference>
<accession>A0A3A1Y766</accession>
<comment type="caution">
    <text evidence="5">The sequence shown here is derived from an EMBL/GenBank/DDBJ whole genome shotgun (WGS) entry which is preliminary data.</text>
</comment>
<dbReference type="EMBL" id="NRHC01000073">
    <property type="protein sequence ID" value="RIY31967.1"/>
    <property type="molecule type" value="Genomic_DNA"/>
</dbReference>
<evidence type="ECO:0000313" key="5">
    <source>
        <dbReference type="EMBL" id="RIY31967.1"/>
    </source>
</evidence>
<comment type="similarity">
    <text evidence="3">Belongs to the flavoredoxin family.</text>
</comment>
<keyword evidence="2" id="KW-0285">Flavoprotein</keyword>